<protein>
    <submittedName>
        <fullName evidence="7">RNA polymerase sigma factor</fullName>
    </submittedName>
</protein>
<dbReference type="Gene3D" id="1.10.10.10">
    <property type="entry name" value="Winged helix-like DNA-binding domain superfamily/Winged helix DNA-binding domain"/>
    <property type="match status" value="1"/>
</dbReference>
<evidence type="ECO:0000313" key="8">
    <source>
        <dbReference type="Proteomes" id="UP001596990"/>
    </source>
</evidence>
<evidence type="ECO:0000313" key="7">
    <source>
        <dbReference type="EMBL" id="MFD1019259.1"/>
    </source>
</evidence>
<dbReference type="PANTHER" id="PTHR43133">
    <property type="entry name" value="RNA POLYMERASE ECF-TYPE SIGMA FACTO"/>
    <property type="match status" value="1"/>
</dbReference>
<keyword evidence="3" id="KW-0731">Sigma factor</keyword>
<dbReference type="InterPro" id="IPR013325">
    <property type="entry name" value="RNA_pol_sigma_r2"/>
</dbReference>
<evidence type="ECO:0000259" key="6">
    <source>
        <dbReference type="Pfam" id="PF08281"/>
    </source>
</evidence>
<dbReference type="Pfam" id="PF04542">
    <property type="entry name" value="Sigma70_r2"/>
    <property type="match status" value="1"/>
</dbReference>
<organism evidence="7 8">
    <name type="scientific">Thalassobacillus hwangdonensis</name>
    <dbReference type="NCBI Taxonomy" id="546108"/>
    <lineage>
        <taxon>Bacteria</taxon>
        <taxon>Bacillati</taxon>
        <taxon>Bacillota</taxon>
        <taxon>Bacilli</taxon>
        <taxon>Bacillales</taxon>
        <taxon>Bacillaceae</taxon>
        <taxon>Thalassobacillus</taxon>
    </lineage>
</organism>
<dbReference type="InterPro" id="IPR007627">
    <property type="entry name" value="RNA_pol_sigma70_r2"/>
</dbReference>
<comment type="caution">
    <text evidence="7">The sequence shown here is derived from an EMBL/GenBank/DDBJ whole genome shotgun (WGS) entry which is preliminary data.</text>
</comment>
<reference evidence="8" key="1">
    <citation type="journal article" date="2019" name="Int. J. Syst. Evol. Microbiol.">
        <title>The Global Catalogue of Microorganisms (GCM) 10K type strain sequencing project: providing services to taxonomists for standard genome sequencing and annotation.</title>
        <authorList>
            <consortium name="The Broad Institute Genomics Platform"/>
            <consortium name="The Broad Institute Genome Sequencing Center for Infectious Disease"/>
            <person name="Wu L."/>
            <person name="Ma J."/>
        </authorList>
    </citation>
    <scope>NUCLEOTIDE SEQUENCE [LARGE SCALE GENOMIC DNA]</scope>
    <source>
        <strain evidence="8">CCUG 56607</strain>
    </source>
</reference>
<accession>A0ABW3KZI2</accession>
<dbReference type="CDD" id="cd06171">
    <property type="entry name" value="Sigma70_r4"/>
    <property type="match status" value="1"/>
</dbReference>
<dbReference type="InterPro" id="IPR013324">
    <property type="entry name" value="RNA_pol_sigma_r3/r4-like"/>
</dbReference>
<evidence type="ECO:0000256" key="1">
    <source>
        <dbReference type="ARBA" id="ARBA00010641"/>
    </source>
</evidence>
<keyword evidence="4" id="KW-0804">Transcription</keyword>
<dbReference type="PANTHER" id="PTHR43133:SF62">
    <property type="entry name" value="RNA POLYMERASE SIGMA FACTOR SIGZ"/>
    <property type="match status" value="1"/>
</dbReference>
<feature type="domain" description="RNA polymerase sigma-70 region 2" evidence="5">
    <location>
        <begin position="21"/>
        <end position="87"/>
    </location>
</feature>
<proteinExistence type="inferred from homology"/>
<keyword evidence="8" id="KW-1185">Reference proteome</keyword>
<dbReference type="InterPro" id="IPR039425">
    <property type="entry name" value="RNA_pol_sigma-70-like"/>
</dbReference>
<dbReference type="RefSeq" id="WP_386058802.1">
    <property type="nucleotide sequence ID" value="NZ_JBHTKL010000002.1"/>
</dbReference>
<comment type="similarity">
    <text evidence="1">Belongs to the sigma-70 factor family. ECF subfamily.</text>
</comment>
<dbReference type="SUPFAM" id="SSF88659">
    <property type="entry name" value="Sigma3 and sigma4 domains of RNA polymerase sigma factors"/>
    <property type="match status" value="1"/>
</dbReference>
<evidence type="ECO:0000256" key="3">
    <source>
        <dbReference type="ARBA" id="ARBA00023082"/>
    </source>
</evidence>
<evidence type="ECO:0000256" key="4">
    <source>
        <dbReference type="ARBA" id="ARBA00023163"/>
    </source>
</evidence>
<feature type="domain" description="RNA polymerase sigma factor 70 region 4 type 2" evidence="6">
    <location>
        <begin position="120"/>
        <end position="172"/>
    </location>
</feature>
<dbReference type="InterPro" id="IPR013249">
    <property type="entry name" value="RNA_pol_sigma70_r4_t2"/>
</dbReference>
<sequence>MTDEELLKEIQAGSEAALDVLIRRYYNEVYAYIVRRTRQEHLAYDLTQEVFTKMLHAISTLEMKKSLRGWLMTVALNHVRDYYRSKQAKTIHKERDLEEEIVKDSHPNVAYLFEKKETAREVQEAVHTLPDYQSEAIVLKYFHEFKINEIAAMTDTTESTVKSRLRQGMKKLAKVLRKGDEENEQRRT</sequence>
<dbReference type="Proteomes" id="UP001596990">
    <property type="component" value="Unassembled WGS sequence"/>
</dbReference>
<dbReference type="NCBIfam" id="TIGR02937">
    <property type="entry name" value="sigma70-ECF"/>
    <property type="match status" value="1"/>
</dbReference>
<dbReference type="Gene3D" id="1.10.1740.10">
    <property type="match status" value="1"/>
</dbReference>
<dbReference type="SUPFAM" id="SSF88946">
    <property type="entry name" value="Sigma2 domain of RNA polymerase sigma factors"/>
    <property type="match status" value="1"/>
</dbReference>
<dbReference type="Pfam" id="PF08281">
    <property type="entry name" value="Sigma70_r4_2"/>
    <property type="match status" value="1"/>
</dbReference>
<dbReference type="InterPro" id="IPR014284">
    <property type="entry name" value="RNA_pol_sigma-70_dom"/>
</dbReference>
<evidence type="ECO:0000259" key="5">
    <source>
        <dbReference type="Pfam" id="PF04542"/>
    </source>
</evidence>
<evidence type="ECO:0000256" key="2">
    <source>
        <dbReference type="ARBA" id="ARBA00023015"/>
    </source>
</evidence>
<gene>
    <name evidence="7" type="ORF">ACFQ2J_08635</name>
</gene>
<dbReference type="InterPro" id="IPR036388">
    <property type="entry name" value="WH-like_DNA-bd_sf"/>
</dbReference>
<keyword evidence="2" id="KW-0805">Transcription regulation</keyword>
<name>A0ABW3KZI2_9BACI</name>
<dbReference type="EMBL" id="JBHTKL010000002">
    <property type="protein sequence ID" value="MFD1019259.1"/>
    <property type="molecule type" value="Genomic_DNA"/>
</dbReference>